<dbReference type="GO" id="GO:0046872">
    <property type="term" value="F:metal ion binding"/>
    <property type="evidence" value="ECO:0007669"/>
    <property type="project" value="UniProtKB-KW"/>
</dbReference>
<keyword evidence="7" id="KW-0067">ATP-binding</keyword>
<feature type="binding site" evidence="7">
    <location>
        <position position="151"/>
    </location>
    <ligand>
        <name>ATP</name>
        <dbReference type="ChEBI" id="CHEBI:30616"/>
    </ligand>
</feature>
<feature type="binding site" evidence="8">
    <location>
        <position position="348"/>
    </location>
    <ligand>
        <name>Mn(2+)</name>
        <dbReference type="ChEBI" id="CHEBI:29035"/>
    </ligand>
</feature>
<gene>
    <name evidence="11" type="ORF">M513_07160</name>
    <name evidence="12" type="ORF">M514_07160</name>
</gene>
<evidence type="ECO:0000256" key="7">
    <source>
        <dbReference type="PIRSR" id="PIRSR624869-2"/>
    </source>
</evidence>
<keyword evidence="3" id="KW-0333">Golgi apparatus</keyword>
<keyword evidence="8" id="KW-0464">Manganese</keyword>
<evidence type="ECO:0000256" key="3">
    <source>
        <dbReference type="ARBA" id="ARBA00023034"/>
    </source>
</evidence>
<evidence type="ECO:0000313" key="12">
    <source>
        <dbReference type="EMBL" id="KFD71357.1"/>
    </source>
</evidence>
<dbReference type="GO" id="GO:0005524">
    <property type="term" value="F:ATP binding"/>
    <property type="evidence" value="ECO:0007669"/>
    <property type="project" value="UniProtKB-KW"/>
</dbReference>
<evidence type="ECO:0000256" key="4">
    <source>
        <dbReference type="ARBA" id="ARBA00023157"/>
    </source>
</evidence>
<keyword evidence="4" id="KW-1015">Disulfide bond</keyword>
<feature type="binding site" evidence="7">
    <location>
        <begin position="256"/>
        <end position="259"/>
    </location>
    <ligand>
        <name>ATP</name>
        <dbReference type="ChEBI" id="CHEBI:30616"/>
    </ligand>
</feature>
<sequence>MHRNHIDKLLLAFSFGVSILLVLYFQSIYELPEQISLAKWIEKSDVTNRKRIAKLLQLPWQTLNQGNSCDGNLTVQDYLTQLTGRKVRDKTPWDKFYLHMTERSFYNNEKVVEEIMQLLRELPVLEVYNVRAGTQLKLALVFEHNYSAIFKPMRHDRQRETDPNHFYFTDYERHNAEIAAFHLDKILNFRRALPTVGRKLNVSKDLEENAKMSPDLNGTFFISPAKNRCFYGKCDYYCDLRHPICGTPDLIEGSLQVSLPDEDLVPRGHIRSPYRRTYSERDQLAEWQVNPDFCEQNVKRSSAFNNGSRILDLIDASIFDFLTGNQDRHHLEFFNMTPGRPAFAMHLDNGRGFGNAKLDDYDILLPLMQCCLVRPATVISLLNFYFGDTPLSKALNNSMANDHASPVLADKHLLALDRRLELVLLEVVECLDRAGWNYNNVLLRRYENELFAPISALP</sequence>
<evidence type="ECO:0000256" key="6">
    <source>
        <dbReference type="PIRSR" id="PIRSR624869-1"/>
    </source>
</evidence>
<dbReference type="InterPro" id="IPR009581">
    <property type="entry name" value="FAM20_C"/>
</dbReference>
<dbReference type="GO" id="GO:0004674">
    <property type="term" value="F:protein serine/threonine kinase activity"/>
    <property type="evidence" value="ECO:0007669"/>
    <property type="project" value="TreeGrafter"/>
</dbReference>
<keyword evidence="7" id="KW-0547">Nucleotide-binding</keyword>
<dbReference type="Proteomes" id="UP000030764">
    <property type="component" value="Unassembled WGS sequence"/>
</dbReference>
<organism evidence="12">
    <name type="scientific">Trichuris suis</name>
    <name type="common">pig whipworm</name>
    <dbReference type="NCBI Taxonomy" id="68888"/>
    <lineage>
        <taxon>Eukaryota</taxon>
        <taxon>Metazoa</taxon>
        <taxon>Ecdysozoa</taxon>
        <taxon>Nematoda</taxon>
        <taxon>Enoplea</taxon>
        <taxon>Dorylaimia</taxon>
        <taxon>Trichinellida</taxon>
        <taxon>Trichuridae</taxon>
        <taxon>Trichuris</taxon>
    </lineage>
</organism>
<feature type="domain" description="FAM20 C-terminal" evidence="10">
    <location>
        <begin position="220"/>
        <end position="436"/>
    </location>
</feature>
<dbReference type="EMBL" id="KL367482">
    <property type="protein sequence ID" value="KFD71357.1"/>
    <property type="molecule type" value="Genomic_DNA"/>
</dbReference>
<dbReference type="Pfam" id="PF06702">
    <property type="entry name" value="Fam20C"/>
    <property type="match status" value="1"/>
</dbReference>
<reference evidence="12 13" key="1">
    <citation type="journal article" date="2014" name="Nat. Genet.">
        <title>Genome and transcriptome of the porcine whipworm Trichuris suis.</title>
        <authorList>
            <person name="Jex A.R."/>
            <person name="Nejsum P."/>
            <person name="Schwarz E.M."/>
            <person name="Hu L."/>
            <person name="Young N.D."/>
            <person name="Hall R.S."/>
            <person name="Korhonen P.K."/>
            <person name="Liao S."/>
            <person name="Thamsborg S."/>
            <person name="Xia J."/>
            <person name="Xu P."/>
            <person name="Wang S."/>
            <person name="Scheerlinck J.P."/>
            <person name="Hofmann A."/>
            <person name="Sternberg P.W."/>
            <person name="Wang J."/>
            <person name="Gasser R.B."/>
        </authorList>
    </citation>
    <scope>NUCLEOTIDE SEQUENCE [LARGE SCALE GENOMIC DNA]</scope>
    <source>
        <strain evidence="12">DCEP-RM93F</strain>
        <strain evidence="11">DCEP-RM93M</strain>
    </source>
</reference>
<accession>A0A085NPG1</accession>
<dbReference type="PANTHER" id="PTHR12450">
    <property type="entry name" value="DENTIN MATRIX PROTEIN 4 PROTEIN FAM20"/>
    <property type="match status" value="1"/>
</dbReference>
<protein>
    <recommendedName>
        <fullName evidence="10">FAM20 C-terminal domain-containing protein</fullName>
    </recommendedName>
</protein>
<dbReference type="PANTHER" id="PTHR12450:SF22">
    <property type="entry name" value="EXTRACELLULAR SERINE_THREONINE PROTEIN CG31145"/>
    <property type="match status" value="1"/>
</dbReference>
<evidence type="ECO:0000259" key="10">
    <source>
        <dbReference type="Pfam" id="PF06702"/>
    </source>
</evidence>
<keyword evidence="5" id="KW-0325">Glycoprotein</keyword>
<keyword evidence="8" id="KW-0479">Metal-binding</keyword>
<dbReference type="OrthoDB" id="8583677at2759"/>
<proteinExistence type="inferred from homology"/>
<feature type="binding site" evidence="7">
    <location>
        <position position="172"/>
    </location>
    <ligand>
        <name>ATP</name>
        <dbReference type="ChEBI" id="CHEBI:30616"/>
    </ligand>
</feature>
<dbReference type="AlphaFoldDB" id="A0A085NPG1"/>
<dbReference type="InterPro" id="IPR024869">
    <property type="entry name" value="FAM20"/>
</dbReference>
<keyword evidence="9" id="KW-0812">Transmembrane</keyword>
<evidence type="ECO:0000256" key="9">
    <source>
        <dbReference type="SAM" id="Phobius"/>
    </source>
</evidence>
<comment type="similarity">
    <text evidence="2">Belongs to the FAM20 family.</text>
</comment>
<evidence type="ECO:0000256" key="5">
    <source>
        <dbReference type="ARBA" id="ARBA00023180"/>
    </source>
</evidence>
<dbReference type="EMBL" id="KL363233">
    <property type="protein sequence ID" value="KFD52028.1"/>
    <property type="molecule type" value="Genomic_DNA"/>
</dbReference>
<evidence type="ECO:0000313" key="11">
    <source>
        <dbReference type="EMBL" id="KFD52028.1"/>
    </source>
</evidence>
<dbReference type="Proteomes" id="UP000030758">
    <property type="component" value="Unassembled WGS sequence"/>
</dbReference>
<keyword evidence="9" id="KW-0472">Membrane</keyword>
<name>A0A085NPG1_9BILA</name>
<feature type="binding site" evidence="7">
    <location>
        <position position="348"/>
    </location>
    <ligand>
        <name>ATP</name>
        <dbReference type="ChEBI" id="CHEBI:30616"/>
    </ligand>
</feature>
<feature type="transmembrane region" description="Helical" evidence="9">
    <location>
        <begin position="9"/>
        <end position="29"/>
    </location>
</feature>
<evidence type="ECO:0000256" key="1">
    <source>
        <dbReference type="ARBA" id="ARBA00004555"/>
    </source>
</evidence>
<keyword evidence="9" id="KW-1133">Transmembrane helix</keyword>
<feature type="binding site" evidence="7">
    <location>
        <position position="135"/>
    </location>
    <ligand>
        <name>ATP</name>
        <dbReference type="ChEBI" id="CHEBI:30616"/>
    </ligand>
</feature>
<feature type="active site" evidence="6">
    <location>
        <position position="327"/>
    </location>
</feature>
<evidence type="ECO:0000256" key="2">
    <source>
        <dbReference type="ARBA" id="ARBA00006557"/>
    </source>
</evidence>
<feature type="binding site" evidence="8">
    <location>
        <position position="172"/>
    </location>
    <ligand>
        <name>Mn(2+)</name>
        <dbReference type="ChEBI" id="CHEBI:29035"/>
    </ligand>
</feature>
<evidence type="ECO:0000313" key="13">
    <source>
        <dbReference type="Proteomes" id="UP000030764"/>
    </source>
</evidence>
<evidence type="ECO:0000256" key="8">
    <source>
        <dbReference type="PIRSR" id="PIRSR624869-3"/>
    </source>
</evidence>
<feature type="binding site" evidence="7">
    <location>
        <position position="332"/>
    </location>
    <ligand>
        <name>ATP</name>
        <dbReference type="ChEBI" id="CHEBI:30616"/>
    </ligand>
</feature>
<comment type="subcellular location">
    <subcellularLocation>
        <location evidence="1">Golgi apparatus</location>
    </subcellularLocation>
</comment>
<keyword evidence="13" id="KW-1185">Reference proteome</keyword>
<comment type="cofactor">
    <cofactor evidence="8">
        <name>Mn(2+)</name>
        <dbReference type="ChEBI" id="CHEBI:29035"/>
    </cofactor>
</comment>
<dbReference type="GO" id="GO:0005794">
    <property type="term" value="C:Golgi apparatus"/>
    <property type="evidence" value="ECO:0007669"/>
    <property type="project" value="UniProtKB-SubCell"/>
</dbReference>